<dbReference type="NCBIfam" id="TIGR01830">
    <property type="entry name" value="3oxo_ACP_reduc"/>
    <property type="match status" value="1"/>
</dbReference>
<evidence type="ECO:0000313" key="5">
    <source>
        <dbReference type="EMBL" id="MEA0971062.1"/>
    </source>
</evidence>
<name>A0ABU5ND35_9RICK</name>
<comment type="subunit">
    <text evidence="3">Homotetramer.</text>
</comment>
<keyword evidence="3" id="KW-0443">Lipid metabolism</keyword>
<organism evidence="5 6">
    <name type="scientific">Candidatus Megaera venefica</name>
    <dbReference type="NCBI Taxonomy" id="2055910"/>
    <lineage>
        <taxon>Bacteria</taxon>
        <taxon>Pseudomonadati</taxon>
        <taxon>Pseudomonadota</taxon>
        <taxon>Alphaproteobacteria</taxon>
        <taxon>Rickettsiales</taxon>
        <taxon>Rickettsiaceae</taxon>
        <taxon>Candidatus Megaera</taxon>
    </lineage>
</organism>
<dbReference type="SMART" id="SM00822">
    <property type="entry name" value="PKS_KR"/>
    <property type="match status" value="1"/>
</dbReference>
<evidence type="ECO:0000259" key="4">
    <source>
        <dbReference type="SMART" id="SM00822"/>
    </source>
</evidence>
<dbReference type="InterPro" id="IPR011284">
    <property type="entry name" value="3oxo_ACP_reduc"/>
</dbReference>
<feature type="domain" description="Ketoreductase" evidence="4">
    <location>
        <begin position="7"/>
        <end position="179"/>
    </location>
</feature>
<dbReference type="InterPro" id="IPR036291">
    <property type="entry name" value="NAD(P)-bd_dom_sf"/>
</dbReference>
<protein>
    <recommendedName>
        <fullName evidence="3">3-oxoacyl-[acyl-carrier-protein] reductase</fullName>
        <ecNumber evidence="3">1.1.1.100</ecNumber>
    </recommendedName>
</protein>
<dbReference type="NCBIfam" id="NF004199">
    <property type="entry name" value="PRK05653.1-4"/>
    <property type="match status" value="1"/>
</dbReference>
<dbReference type="PANTHER" id="PTHR42879:SF2">
    <property type="entry name" value="3-OXOACYL-[ACYL-CARRIER-PROTEIN] REDUCTASE FABG"/>
    <property type="match status" value="1"/>
</dbReference>
<keyword evidence="3" id="KW-0444">Lipid biosynthesis</keyword>
<dbReference type="InterPro" id="IPR050259">
    <property type="entry name" value="SDR"/>
</dbReference>
<dbReference type="EMBL" id="JARJFB010000076">
    <property type="protein sequence ID" value="MEA0971062.1"/>
    <property type="molecule type" value="Genomic_DNA"/>
</dbReference>
<keyword evidence="3" id="KW-0275">Fatty acid biosynthesis</keyword>
<proteinExistence type="inferred from homology"/>
<dbReference type="InterPro" id="IPR020904">
    <property type="entry name" value="Sc_DH/Rdtase_CS"/>
</dbReference>
<reference evidence="5 6" key="1">
    <citation type="submission" date="2023-03" db="EMBL/GenBank/DDBJ databases">
        <title>Host association and intracellularity evolved multiple times independently in the Rickettsiales.</title>
        <authorList>
            <person name="Castelli M."/>
            <person name="Nardi T."/>
            <person name="Gammuto L."/>
            <person name="Bellinzona G."/>
            <person name="Sabaneyeva E."/>
            <person name="Potekhin A."/>
            <person name="Serra V."/>
            <person name="Petroni G."/>
            <person name="Sassera D."/>
        </authorList>
    </citation>
    <scope>NUCLEOTIDE SEQUENCE [LARGE SCALE GENOMIC DNA]</scope>
    <source>
        <strain evidence="5 6">Sr 2-6</strain>
    </source>
</reference>
<comment type="similarity">
    <text evidence="1 3">Belongs to the short-chain dehydrogenases/reductases (SDR) family.</text>
</comment>
<evidence type="ECO:0000256" key="3">
    <source>
        <dbReference type="RuleBase" id="RU366074"/>
    </source>
</evidence>
<dbReference type="PROSITE" id="PS00061">
    <property type="entry name" value="ADH_SHORT"/>
    <property type="match status" value="1"/>
</dbReference>
<evidence type="ECO:0000313" key="6">
    <source>
        <dbReference type="Proteomes" id="UP001291687"/>
    </source>
</evidence>
<dbReference type="RefSeq" id="WP_322776962.1">
    <property type="nucleotide sequence ID" value="NZ_JARJFB010000076.1"/>
</dbReference>
<accession>A0ABU5ND35</accession>
<keyword evidence="2 3" id="KW-0560">Oxidoreductase</keyword>
<dbReference type="EC" id="1.1.1.100" evidence="3"/>
<comment type="function">
    <text evidence="3">Catalyzes the NADPH-dependent reduction of beta-ketoacyl-ACP substrates to beta-hydroxyacyl-ACP products, the first reductive step in the elongation cycle of fatty acid biosynthesis.</text>
</comment>
<dbReference type="InterPro" id="IPR057326">
    <property type="entry name" value="KR_dom"/>
</dbReference>
<keyword evidence="6" id="KW-1185">Reference proteome</keyword>
<evidence type="ECO:0000256" key="2">
    <source>
        <dbReference type="ARBA" id="ARBA00023002"/>
    </source>
</evidence>
<keyword evidence="3" id="KW-0276">Fatty acid metabolism</keyword>
<dbReference type="Gene3D" id="3.40.50.720">
    <property type="entry name" value="NAD(P)-binding Rossmann-like Domain"/>
    <property type="match status" value="1"/>
</dbReference>
<comment type="pathway">
    <text evidence="3">Lipid metabolism; fatty acid biosynthesis.</text>
</comment>
<dbReference type="Pfam" id="PF13561">
    <property type="entry name" value="adh_short_C2"/>
    <property type="match status" value="1"/>
</dbReference>
<dbReference type="PRINTS" id="PR00081">
    <property type="entry name" value="GDHRDH"/>
</dbReference>
<dbReference type="NCBIfam" id="NF009466">
    <property type="entry name" value="PRK12826.1-2"/>
    <property type="match status" value="1"/>
</dbReference>
<dbReference type="PANTHER" id="PTHR42879">
    <property type="entry name" value="3-OXOACYL-(ACYL-CARRIER-PROTEIN) REDUCTASE"/>
    <property type="match status" value="1"/>
</dbReference>
<dbReference type="CDD" id="cd05333">
    <property type="entry name" value="BKR_SDR_c"/>
    <property type="match status" value="1"/>
</dbReference>
<evidence type="ECO:0000256" key="1">
    <source>
        <dbReference type="ARBA" id="ARBA00006484"/>
    </source>
</evidence>
<dbReference type="SUPFAM" id="SSF51735">
    <property type="entry name" value="NAD(P)-binding Rossmann-fold domains"/>
    <property type="match status" value="1"/>
</dbReference>
<keyword evidence="3" id="KW-0521">NADP</keyword>
<comment type="catalytic activity">
    <reaction evidence="3">
        <text>a (3R)-hydroxyacyl-[ACP] + NADP(+) = a 3-oxoacyl-[ACP] + NADPH + H(+)</text>
        <dbReference type="Rhea" id="RHEA:17397"/>
        <dbReference type="Rhea" id="RHEA-COMP:9916"/>
        <dbReference type="Rhea" id="RHEA-COMP:9945"/>
        <dbReference type="ChEBI" id="CHEBI:15378"/>
        <dbReference type="ChEBI" id="CHEBI:57783"/>
        <dbReference type="ChEBI" id="CHEBI:58349"/>
        <dbReference type="ChEBI" id="CHEBI:78776"/>
        <dbReference type="ChEBI" id="CHEBI:78827"/>
        <dbReference type="EC" id="1.1.1.100"/>
    </reaction>
</comment>
<dbReference type="Proteomes" id="UP001291687">
    <property type="component" value="Unassembled WGS sequence"/>
</dbReference>
<gene>
    <name evidence="5" type="ORF">Megvenef_01034</name>
</gene>
<comment type="caution">
    <text evidence="5">The sequence shown here is derived from an EMBL/GenBank/DDBJ whole genome shotgun (WGS) entry which is preliminary data.</text>
</comment>
<dbReference type="InterPro" id="IPR002347">
    <property type="entry name" value="SDR_fam"/>
</dbReference>
<dbReference type="PRINTS" id="PR00080">
    <property type="entry name" value="SDRFAMILY"/>
</dbReference>
<sequence>MINLAGNNVLVTGASGGIGSAIVKLMHKLGAHVYISGSNIEKLEMLGKELGSNYTIKQCNLRDASACNALLDDIEKLDVLVCNAGITKDNLAIKMTDEDFDEVINVNLKAGFILNRAAIKKMMRVRYGRIINIASIVGVSGNPGQANYCASKAGLIGMTKSLALEVASRGITINAVAPGFIESSMTAALTDAQKDAIMQKIPSKALGTPEDIAYAVAYLASPLSNYVTGQTIHINGGMLLV</sequence>